<keyword evidence="3 6" id="KW-0812">Transmembrane</keyword>
<organism evidence="7 8">
    <name type="scientific">Marinactinospora thermotolerans DSM 45154</name>
    <dbReference type="NCBI Taxonomy" id="1122192"/>
    <lineage>
        <taxon>Bacteria</taxon>
        <taxon>Bacillati</taxon>
        <taxon>Actinomycetota</taxon>
        <taxon>Actinomycetes</taxon>
        <taxon>Streptosporangiales</taxon>
        <taxon>Nocardiopsidaceae</taxon>
        <taxon>Marinactinospora</taxon>
    </lineage>
</organism>
<evidence type="ECO:0000256" key="3">
    <source>
        <dbReference type="ARBA" id="ARBA00022692"/>
    </source>
</evidence>
<feature type="transmembrane region" description="Helical" evidence="6">
    <location>
        <begin position="76"/>
        <end position="99"/>
    </location>
</feature>
<reference evidence="7 8" key="1">
    <citation type="submission" date="2017-02" db="EMBL/GenBank/DDBJ databases">
        <authorList>
            <person name="Peterson S.W."/>
        </authorList>
    </citation>
    <scope>NUCLEOTIDE SEQUENCE [LARGE SCALE GENOMIC DNA]</scope>
    <source>
        <strain evidence="7 8">DSM 45154</strain>
    </source>
</reference>
<dbReference type="InterPro" id="IPR019108">
    <property type="entry name" value="Caa3_assmbl_CtaG-rel"/>
</dbReference>
<dbReference type="EMBL" id="FUWS01000004">
    <property type="protein sequence ID" value="SJZ88441.1"/>
    <property type="molecule type" value="Genomic_DNA"/>
</dbReference>
<dbReference type="AlphaFoldDB" id="A0A1T4PAN6"/>
<evidence type="ECO:0000256" key="1">
    <source>
        <dbReference type="ARBA" id="ARBA00004651"/>
    </source>
</evidence>
<keyword evidence="4 6" id="KW-1133">Transmembrane helix</keyword>
<dbReference type="STRING" id="1122192.SAMN02745673_01704"/>
<name>A0A1T4PAN6_9ACTN</name>
<keyword evidence="2" id="KW-1003">Cell membrane</keyword>
<feature type="transmembrane region" description="Helical" evidence="6">
    <location>
        <begin position="186"/>
        <end position="207"/>
    </location>
</feature>
<keyword evidence="5 6" id="KW-0472">Membrane</keyword>
<feature type="transmembrane region" description="Helical" evidence="6">
    <location>
        <begin position="13"/>
        <end position="33"/>
    </location>
</feature>
<dbReference type="Proteomes" id="UP000190637">
    <property type="component" value="Unassembled WGS sequence"/>
</dbReference>
<evidence type="ECO:0000256" key="4">
    <source>
        <dbReference type="ARBA" id="ARBA00022989"/>
    </source>
</evidence>
<evidence type="ECO:0000313" key="8">
    <source>
        <dbReference type="Proteomes" id="UP000190637"/>
    </source>
</evidence>
<dbReference type="OrthoDB" id="5024156at2"/>
<feature type="transmembrane region" description="Helical" evidence="6">
    <location>
        <begin position="120"/>
        <end position="140"/>
    </location>
</feature>
<keyword evidence="8" id="KW-1185">Reference proteome</keyword>
<evidence type="ECO:0000256" key="5">
    <source>
        <dbReference type="ARBA" id="ARBA00023136"/>
    </source>
</evidence>
<feature type="transmembrane region" description="Helical" evidence="6">
    <location>
        <begin position="45"/>
        <end position="64"/>
    </location>
</feature>
<feature type="transmembrane region" description="Helical" evidence="6">
    <location>
        <begin position="227"/>
        <end position="247"/>
    </location>
</feature>
<evidence type="ECO:0000256" key="6">
    <source>
        <dbReference type="SAM" id="Phobius"/>
    </source>
</evidence>
<evidence type="ECO:0000256" key="2">
    <source>
        <dbReference type="ARBA" id="ARBA00022475"/>
    </source>
</evidence>
<feature type="transmembrane region" description="Helical" evidence="6">
    <location>
        <begin position="152"/>
        <end position="174"/>
    </location>
</feature>
<proteinExistence type="predicted"/>
<sequence>MHHPPTGPGWADVVITLLLAVALAGYTVGLLRLWRRGVPWPVGRFLSWVMGVAAVGAALVGPAADAAHHDFAAHMAAHVLLGMLGPLLLVLAAPATLALRALPTRAARPLGRLLGSTPMGVLAHPVTAAVLNVGGLWLLYRSDLYALTLVHPGAHLLVHFHVLAAGYLFSYAIVGPDPAPHRPGPPTRAVVLVLAVAAHNVLAKTVYAFPPTGVPVDQAREGGLVMYYAGAPVEIALIVVLCHRWLGPAARSRAAGRVMARG</sequence>
<dbReference type="GO" id="GO:0005886">
    <property type="term" value="C:plasma membrane"/>
    <property type="evidence" value="ECO:0007669"/>
    <property type="project" value="UniProtKB-SubCell"/>
</dbReference>
<gene>
    <name evidence="7" type="ORF">SAMN02745673_01704</name>
</gene>
<evidence type="ECO:0000313" key="7">
    <source>
        <dbReference type="EMBL" id="SJZ88441.1"/>
    </source>
</evidence>
<accession>A0A1T4PAN6</accession>
<protein>
    <submittedName>
        <fullName evidence="7">Putative membrane protein</fullName>
    </submittedName>
</protein>
<comment type="subcellular location">
    <subcellularLocation>
        <location evidence="1">Cell membrane</location>
        <topology evidence="1">Multi-pass membrane protein</topology>
    </subcellularLocation>
</comment>
<dbReference type="Pfam" id="PF09678">
    <property type="entry name" value="Caa3_CtaG"/>
    <property type="match status" value="1"/>
</dbReference>